<dbReference type="GO" id="GO:1990745">
    <property type="term" value="C:EARP complex"/>
    <property type="evidence" value="ECO:0007669"/>
    <property type="project" value="InterPro"/>
</dbReference>
<feature type="non-terminal residue" evidence="5">
    <location>
        <position position="1"/>
    </location>
</feature>
<dbReference type="InterPro" id="IPR019515">
    <property type="entry name" value="VPS54_N"/>
</dbReference>
<proteinExistence type="predicted"/>
<dbReference type="Proteomes" id="UP000792457">
    <property type="component" value="Unassembled WGS sequence"/>
</dbReference>
<dbReference type="GO" id="GO:0042147">
    <property type="term" value="P:retrograde transport, endosome to Golgi"/>
    <property type="evidence" value="ECO:0007669"/>
    <property type="project" value="InterPro"/>
</dbReference>
<feature type="domain" description="Vacuolar protein sorting-associated protein 54 N-terminal" evidence="4">
    <location>
        <begin position="49"/>
        <end position="115"/>
    </location>
</feature>
<keyword evidence="2" id="KW-0653">Protein transport</keyword>
<gene>
    <name evidence="5" type="ORF">J437_LFUL003997</name>
</gene>
<dbReference type="GO" id="GO:0005829">
    <property type="term" value="C:cytosol"/>
    <property type="evidence" value="ECO:0007669"/>
    <property type="project" value="GOC"/>
</dbReference>
<sequence length="116" mass="14278">MEDLKQKFLLLLTKQKFEDEEKPPEWMYRRKYSHSEEDSQIIEKDREILDSIDKEFFVEEYEFDSCRFELKKLPEKLTCDKIQQERLRLCQQQKVVSKKVLQLIHQKQSACNEEFK</sequence>
<evidence type="ECO:0000256" key="3">
    <source>
        <dbReference type="ARBA" id="ARBA00023054"/>
    </source>
</evidence>
<dbReference type="GO" id="GO:0032456">
    <property type="term" value="P:endocytic recycling"/>
    <property type="evidence" value="ECO:0007669"/>
    <property type="project" value="InterPro"/>
</dbReference>
<evidence type="ECO:0000313" key="5">
    <source>
        <dbReference type="EMBL" id="KAG8227264.1"/>
    </source>
</evidence>
<accession>A0A8K0K476</accession>
<evidence type="ECO:0000256" key="2">
    <source>
        <dbReference type="ARBA" id="ARBA00022927"/>
    </source>
</evidence>
<reference evidence="5" key="1">
    <citation type="submission" date="2013-04" db="EMBL/GenBank/DDBJ databases">
        <authorList>
            <person name="Qu J."/>
            <person name="Murali S.C."/>
            <person name="Bandaranaike D."/>
            <person name="Bellair M."/>
            <person name="Blankenburg K."/>
            <person name="Chao H."/>
            <person name="Dinh H."/>
            <person name="Doddapaneni H."/>
            <person name="Downs B."/>
            <person name="Dugan-Rocha S."/>
            <person name="Elkadiri S."/>
            <person name="Gnanaolivu R.D."/>
            <person name="Hernandez B."/>
            <person name="Javaid M."/>
            <person name="Jayaseelan J.C."/>
            <person name="Lee S."/>
            <person name="Li M."/>
            <person name="Ming W."/>
            <person name="Munidasa M."/>
            <person name="Muniz J."/>
            <person name="Nguyen L."/>
            <person name="Ongeri F."/>
            <person name="Osuji N."/>
            <person name="Pu L.-L."/>
            <person name="Puazo M."/>
            <person name="Qu C."/>
            <person name="Quiroz J."/>
            <person name="Raj R."/>
            <person name="Weissenberger G."/>
            <person name="Xin Y."/>
            <person name="Zou X."/>
            <person name="Han Y."/>
            <person name="Richards S."/>
            <person name="Worley K."/>
            <person name="Muzny D."/>
            <person name="Gibbs R."/>
        </authorList>
    </citation>
    <scope>NUCLEOTIDE SEQUENCE</scope>
    <source>
        <strain evidence="5">Sampled in the wild</strain>
    </source>
</reference>
<evidence type="ECO:0000256" key="1">
    <source>
        <dbReference type="ARBA" id="ARBA00022448"/>
    </source>
</evidence>
<evidence type="ECO:0000259" key="4">
    <source>
        <dbReference type="Pfam" id="PF10475"/>
    </source>
</evidence>
<organism evidence="5 6">
    <name type="scientific">Ladona fulva</name>
    <name type="common">Scarce chaser dragonfly</name>
    <name type="synonym">Libellula fulva</name>
    <dbReference type="NCBI Taxonomy" id="123851"/>
    <lineage>
        <taxon>Eukaryota</taxon>
        <taxon>Metazoa</taxon>
        <taxon>Ecdysozoa</taxon>
        <taxon>Arthropoda</taxon>
        <taxon>Hexapoda</taxon>
        <taxon>Insecta</taxon>
        <taxon>Pterygota</taxon>
        <taxon>Palaeoptera</taxon>
        <taxon>Odonata</taxon>
        <taxon>Epiprocta</taxon>
        <taxon>Anisoptera</taxon>
        <taxon>Libelluloidea</taxon>
        <taxon>Libellulidae</taxon>
        <taxon>Ladona</taxon>
    </lineage>
</organism>
<dbReference type="GO" id="GO:0000149">
    <property type="term" value="F:SNARE binding"/>
    <property type="evidence" value="ECO:0007669"/>
    <property type="project" value="TreeGrafter"/>
</dbReference>
<dbReference type="PANTHER" id="PTHR13258:SF0">
    <property type="entry name" value="SYNDETIN"/>
    <property type="match status" value="1"/>
</dbReference>
<keyword evidence="6" id="KW-1185">Reference proteome</keyword>
<dbReference type="AlphaFoldDB" id="A0A8K0K476"/>
<comment type="caution">
    <text evidence="5">The sequence shown here is derived from an EMBL/GenBank/DDBJ whole genome shotgun (WGS) entry which is preliminary data.</text>
</comment>
<dbReference type="PANTHER" id="PTHR13258">
    <property type="entry name" value="SYNDETIN"/>
    <property type="match status" value="1"/>
</dbReference>
<dbReference type="EMBL" id="KZ308316">
    <property type="protein sequence ID" value="KAG8227264.1"/>
    <property type="molecule type" value="Genomic_DNA"/>
</dbReference>
<dbReference type="GO" id="GO:0015031">
    <property type="term" value="P:protein transport"/>
    <property type="evidence" value="ECO:0007669"/>
    <property type="project" value="UniProtKB-KW"/>
</dbReference>
<protein>
    <recommendedName>
        <fullName evidence="4">Vacuolar protein sorting-associated protein 54 N-terminal domain-containing protein</fullName>
    </recommendedName>
</protein>
<dbReference type="InterPro" id="IPR040047">
    <property type="entry name" value="VPS50"/>
</dbReference>
<keyword evidence="1" id="KW-0813">Transport</keyword>
<evidence type="ECO:0000313" key="6">
    <source>
        <dbReference type="Proteomes" id="UP000792457"/>
    </source>
</evidence>
<reference evidence="5" key="2">
    <citation type="submission" date="2017-10" db="EMBL/GenBank/DDBJ databases">
        <title>Ladona fulva Genome sequencing and assembly.</title>
        <authorList>
            <person name="Murali S."/>
            <person name="Richards S."/>
            <person name="Bandaranaike D."/>
            <person name="Bellair M."/>
            <person name="Blankenburg K."/>
            <person name="Chao H."/>
            <person name="Dinh H."/>
            <person name="Doddapaneni H."/>
            <person name="Dugan-Rocha S."/>
            <person name="Elkadiri S."/>
            <person name="Gnanaolivu R."/>
            <person name="Hernandez B."/>
            <person name="Skinner E."/>
            <person name="Javaid M."/>
            <person name="Lee S."/>
            <person name="Li M."/>
            <person name="Ming W."/>
            <person name="Munidasa M."/>
            <person name="Muniz J."/>
            <person name="Nguyen L."/>
            <person name="Hughes D."/>
            <person name="Osuji N."/>
            <person name="Pu L.-L."/>
            <person name="Puazo M."/>
            <person name="Qu C."/>
            <person name="Quiroz J."/>
            <person name="Raj R."/>
            <person name="Weissenberger G."/>
            <person name="Xin Y."/>
            <person name="Zou X."/>
            <person name="Han Y."/>
            <person name="Worley K."/>
            <person name="Muzny D."/>
            <person name="Gibbs R."/>
        </authorList>
    </citation>
    <scope>NUCLEOTIDE SEQUENCE</scope>
    <source>
        <strain evidence="5">Sampled in the wild</strain>
    </source>
</reference>
<keyword evidence="3" id="KW-0175">Coiled coil</keyword>
<name>A0A8K0K476_LADFU</name>
<dbReference type="Pfam" id="PF10475">
    <property type="entry name" value="Vps54_N"/>
    <property type="match status" value="1"/>
</dbReference>